<evidence type="ECO:0000256" key="3">
    <source>
        <dbReference type="ARBA" id="ARBA00023204"/>
    </source>
</evidence>
<name>A0A9P7V720_9ASCO</name>
<dbReference type="Pfam" id="PF03167">
    <property type="entry name" value="UDG"/>
    <property type="match status" value="1"/>
</dbReference>
<evidence type="ECO:0000313" key="5">
    <source>
        <dbReference type="EMBL" id="KAG7192560.1"/>
    </source>
</evidence>
<dbReference type="CDD" id="cd10028">
    <property type="entry name" value="UDG-F2_TDG_MUG"/>
    <property type="match status" value="1"/>
</dbReference>
<dbReference type="GO" id="GO:0008263">
    <property type="term" value="F:pyrimidine-specific mismatch base pair DNA N-glycosylase activity"/>
    <property type="evidence" value="ECO:0007669"/>
    <property type="project" value="TreeGrafter"/>
</dbReference>
<organism evidence="5 6">
    <name type="scientific">Scheffersomyces spartinae</name>
    <dbReference type="NCBI Taxonomy" id="45513"/>
    <lineage>
        <taxon>Eukaryota</taxon>
        <taxon>Fungi</taxon>
        <taxon>Dikarya</taxon>
        <taxon>Ascomycota</taxon>
        <taxon>Saccharomycotina</taxon>
        <taxon>Pichiomycetes</taxon>
        <taxon>Debaryomycetaceae</taxon>
        <taxon>Scheffersomyces</taxon>
    </lineage>
</organism>
<gene>
    <name evidence="5" type="ORF">KQ657_001659</name>
</gene>
<dbReference type="Gene3D" id="3.40.470.10">
    <property type="entry name" value="Uracil-DNA glycosylase-like domain"/>
    <property type="match status" value="1"/>
</dbReference>
<proteinExistence type="predicted"/>
<dbReference type="RefSeq" id="XP_043048110.1">
    <property type="nucleotide sequence ID" value="XM_043192446.1"/>
</dbReference>
<keyword evidence="1" id="KW-0227">DNA damage</keyword>
<dbReference type="OrthoDB" id="565731at2759"/>
<comment type="caution">
    <text evidence="5">The sequence shown here is derived from an EMBL/GenBank/DDBJ whole genome shotgun (WGS) entry which is preliminary data.</text>
</comment>
<dbReference type="Proteomes" id="UP000790833">
    <property type="component" value="Unassembled WGS sequence"/>
</dbReference>
<dbReference type="InterPro" id="IPR005122">
    <property type="entry name" value="Uracil-DNA_glycosylase-like"/>
</dbReference>
<accession>A0A9P7V720</accession>
<evidence type="ECO:0000256" key="1">
    <source>
        <dbReference type="ARBA" id="ARBA00022763"/>
    </source>
</evidence>
<dbReference type="InterPro" id="IPR015637">
    <property type="entry name" value="MUG/TDG"/>
</dbReference>
<evidence type="ECO:0000313" key="6">
    <source>
        <dbReference type="Proteomes" id="UP000790833"/>
    </source>
</evidence>
<evidence type="ECO:0000259" key="4">
    <source>
        <dbReference type="Pfam" id="PF03167"/>
    </source>
</evidence>
<reference evidence="5" key="1">
    <citation type="submission" date="2021-03" db="EMBL/GenBank/DDBJ databases">
        <authorList>
            <person name="Palmer J.M."/>
        </authorList>
    </citation>
    <scope>NUCLEOTIDE SEQUENCE</scope>
    <source>
        <strain evidence="5">ARV_011</strain>
    </source>
</reference>
<sequence>MDESIRKQLARFRNHDDGDTATKYRISKPHKTQQRKSVVPTKKVKKQYELNSDLKDLQPSLDKNLVVVFIGFNPGIQSSIQQHHYAHHSNLFWKLFNQSKILPCVLERLMLPFDDYSQWIRSDGSSAVKASDDFELVKCKIGFTDLVLRCTKEALELSFDEKMANVPRLILEFSLTNVENIVVVGKGIWEIVVKYLSKSMGIKFKLTKSNFDWGLQSQNANDSTHKDPSYTQLLRTLLKLVGHKFQIFVFPNTSGLVTTMKFDEKLQLWLQLGEKIKLSIN</sequence>
<dbReference type="PANTHER" id="PTHR12159:SF9">
    <property type="entry name" value="G_T MISMATCH-SPECIFIC THYMINE DNA GLYCOSYLASE"/>
    <property type="match status" value="1"/>
</dbReference>
<dbReference type="GO" id="GO:0004844">
    <property type="term" value="F:uracil DNA N-glycosylase activity"/>
    <property type="evidence" value="ECO:0007669"/>
    <property type="project" value="TreeGrafter"/>
</dbReference>
<dbReference type="InterPro" id="IPR036895">
    <property type="entry name" value="Uracil-DNA_glycosylase-like_sf"/>
</dbReference>
<keyword evidence="6" id="KW-1185">Reference proteome</keyword>
<keyword evidence="2" id="KW-0378">Hydrolase</keyword>
<dbReference type="PANTHER" id="PTHR12159">
    <property type="entry name" value="G/T AND G/U MISMATCH-SPECIFIC DNA GLYCOSYLASE"/>
    <property type="match status" value="1"/>
</dbReference>
<dbReference type="GeneID" id="66115033"/>
<keyword evidence="3" id="KW-0234">DNA repair</keyword>
<feature type="domain" description="Uracil-DNA glycosylase-like" evidence="4">
    <location>
        <begin position="62"/>
        <end position="270"/>
    </location>
</feature>
<dbReference type="AlphaFoldDB" id="A0A9P7V720"/>
<evidence type="ECO:0000256" key="2">
    <source>
        <dbReference type="ARBA" id="ARBA00022801"/>
    </source>
</evidence>
<dbReference type="SUPFAM" id="SSF52141">
    <property type="entry name" value="Uracil-DNA glycosylase-like"/>
    <property type="match status" value="1"/>
</dbReference>
<dbReference type="GO" id="GO:0006285">
    <property type="term" value="P:base-excision repair, AP site formation"/>
    <property type="evidence" value="ECO:0007669"/>
    <property type="project" value="InterPro"/>
</dbReference>
<dbReference type="EMBL" id="JAHMUF010000017">
    <property type="protein sequence ID" value="KAG7192560.1"/>
    <property type="molecule type" value="Genomic_DNA"/>
</dbReference>
<protein>
    <recommendedName>
        <fullName evidence="4">Uracil-DNA glycosylase-like domain-containing protein</fullName>
    </recommendedName>
</protein>